<reference evidence="10 11" key="1">
    <citation type="submission" date="2020-06" db="EMBL/GenBank/DDBJ databases">
        <title>Draft genome of Uliginosibacterium sp. IMCC34675.</title>
        <authorList>
            <person name="Song J."/>
        </authorList>
    </citation>
    <scope>NUCLEOTIDE SEQUENCE [LARGE SCALE GENOMIC DNA]</scope>
    <source>
        <strain evidence="10 11">IMCC34675</strain>
    </source>
</reference>
<evidence type="ECO:0000256" key="9">
    <source>
        <dbReference type="SAM" id="Phobius"/>
    </source>
</evidence>
<evidence type="ECO:0000256" key="3">
    <source>
        <dbReference type="ARBA" id="ARBA00022676"/>
    </source>
</evidence>
<dbReference type="PANTHER" id="PTHR12989:SF10">
    <property type="entry name" value="DOL-P-GLC:GLC(2)MAN(9)GLCNAC(2)-PP-DOL ALPHA-1,2-GLUCOSYLTRANSFERASE-RELATED"/>
    <property type="match status" value="1"/>
</dbReference>
<sequence length="422" mass="48076">MAVQAMQAGESRPGNVAGQWSSWTAGICILIGAVFGLALVGTQAGLLSDEGFHGAQIWHMYAGNWEILDNITMIPTYHAVLALVAQALHFYHDQMHRTVTLVGALSLPWIGWYMLVRQMPAEAGRRVLQLWYFPLLFPFYFMMYTDAWAAAAVLATAMCALSGRLLWAGVAGAIAFVLRQDTIIWSALMLWLVMLDGVKLEHWRAMLRRLLLNTLCKAWPLLLLLGVVVAFVIWNKGVAVGDRSFHQEGVNPGNIYSFLIWSWVIFLPHNLQAVPRILDLMARRPAVVLMLLAGFLLYMGTYTNPHPYNQEHLRWWLHNELLYWLTQSFTFRVLAFLPVAWMVLTACVTRMPDARLNWLYPAAIASAAMHPLIEPRYYVPALLLFVLWRPLMSERWENFALIYGILMSAFMLFGSVTRLFFI</sequence>
<evidence type="ECO:0000256" key="6">
    <source>
        <dbReference type="ARBA" id="ARBA00022824"/>
    </source>
</evidence>
<comment type="caution">
    <text evidence="10">The sequence shown here is derived from an EMBL/GenBank/DDBJ whole genome shotgun (WGS) entry which is preliminary data.</text>
</comment>
<keyword evidence="8 9" id="KW-0472">Membrane</keyword>
<keyword evidence="4" id="KW-0808">Transferase</keyword>
<feature type="transmembrane region" description="Helical" evidence="9">
    <location>
        <begin position="210"/>
        <end position="234"/>
    </location>
</feature>
<comment type="subcellular location">
    <subcellularLocation>
        <location evidence="1">Endoplasmic reticulum membrane</location>
        <topology evidence="1">Multi-pass membrane protein</topology>
    </subcellularLocation>
</comment>
<dbReference type="InterPro" id="IPR016900">
    <property type="entry name" value="Alg10"/>
</dbReference>
<keyword evidence="3" id="KW-0328">Glycosyltransferase</keyword>
<feature type="transmembrane region" description="Helical" evidence="9">
    <location>
        <begin position="151"/>
        <end position="176"/>
    </location>
</feature>
<gene>
    <name evidence="10" type="ORF">HJ583_010580</name>
</gene>
<evidence type="ECO:0000256" key="4">
    <source>
        <dbReference type="ARBA" id="ARBA00022679"/>
    </source>
</evidence>
<dbReference type="PANTHER" id="PTHR12989">
    <property type="entry name" value="ALPHA-1,2-GLUCOSYLTRANSFERASE ALG10"/>
    <property type="match status" value="1"/>
</dbReference>
<feature type="transmembrane region" description="Helical" evidence="9">
    <location>
        <begin position="254"/>
        <end position="274"/>
    </location>
</feature>
<feature type="transmembrane region" description="Helical" evidence="9">
    <location>
        <begin position="286"/>
        <end position="302"/>
    </location>
</feature>
<dbReference type="Proteomes" id="UP000778523">
    <property type="component" value="Unassembled WGS sequence"/>
</dbReference>
<feature type="transmembrane region" description="Helical" evidence="9">
    <location>
        <begin position="182"/>
        <end position="198"/>
    </location>
</feature>
<feature type="transmembrane region" description="Helical" evidence="9">
    <location>
        <begin position="127"/>
        <end position="144"/>
    </location>
</feature>
<evidence type="ECO:0000313" key="10">
    <source>
        <dbReference type="EMBL" id="NSL55470.1"/>
    </source>
</evidence>
<evidence type="ECO:0000256" key="2">
    <source>
        <dbReference type="ARBA" id="ARBA00004922"/>
    </source>
</evidence>
<feature type="transmembrane region" description="Helical" evidence="9">
    <location>
        <begin position="399"/>
        <end position="421"/>
    </location>
</feature>
<accession>A0ABX2IMW9</accession>
<proteinExistence type="predicted"/>
<feature type="transmembrane region" description="Helical" evidence="9">
    <location>
        <begin position="20"/>
        <end position="40"/>
    </location>
</feature>
<evidence type="ECO:0000313" key="11">
    <source>
        <dbReference type="Proteomes" id="UP000778523"/>
    </source>
</evidence>
<keyword evidence="5 9" id="KW-0812">Transmembrane</keyword>
<protein>
    <submittedName>
        <fullName evidence="10">Uncharacterized protein</fullName>
    </submittedName>
</protein>
<name>A0ABX2IMW9_9RHOO</name>
<keyword evidence="11" id="KW-1185">Reference proteome</keyword>
<dbReference type="Pfam" id="PF04922">
    <property type="entry name" value="DIE2_ALG10"/>
    <property type="match status" value="1"/>
</dbReference>
<comment type="pathway">
    <text evidence="2">Protein modification; protein glycosylation.</text>
</comment>
<organism evidence="10 11">
    <name type="scientific">Uliginosibacterium aquaticum</name>
    <dbReference type="NCBI Taxonomy" id="2731212"/>
    <lineage>
        <taxon>Bacteria</taxon>
        <taxon>Pseudomonadati</taxon>
        <taxon>Pseudomonadota</taxon>
        <taxon>Betaproteobacteria</taxon>
        <taxon>Rhodocyclales</taxon>
        <taxon>Zoogloeaceae</taxon>
        <taxon>Uliginosibacterium</taxon>
    </lineage>
</organism>
<evidence type="ECO:0000256" key="7">
    <source>
        <dbReference type="ARBA" id="ARBA00022989"/>
    </source>
</evidence>
<dbReference type="EMBL" id="JABCSC020000002">
    <property type="protein sequence ID" value="NSL55470.1"/>
    <property type="molecule type" value="Genomic_DNA"/>
</dbReference>
<keyword evidence="6" id="KW-0256">Endoplasmic reticulum</keyword>
<feature type="transmembrane region" description="Helical" evidence="9">
    <location>
        <begin position="322"/>
        <end position="346"/>
    </location>
</feature>
<evidence type="ECO:0000256" key="1">
    <source>
        <dbReference type="ARBA" id="ARBA00004477"/>
    </source>
</evidence>
<feature type="transmembrane region" description="Helical" evidence="9">
    <location>
        <begin position="358"/>
        <end position="379"/>
    </location>
</feature>
<evidence type="ECO:0000256" key="5">
    <source>
        <dbReference type="ARBA" id="ARBA00022692"/>
    </source>
</evidence>
<feature type="transmembrane region" description="Helical" evidence="9">
    <location>
        <begin position="98"/>
        <end position="115"/>
    </location>
</feature>
<evidence type="ECO:0000256" key="8">
    <source>
        <dbReference type="ARBA" id="ARBA00023136"/>
    </source>
</evidence>
<keyword evidence="7 9" id="KW-1133">Transmembrane helix</keyword>